<feature type="transmembrane region" description="Helical" evidence="3">
    <location>
        <begin position="21"/>
        <end position="42"/>
    </location>
</feature>
<dbReference type="GO" id="GO:0008270">
    <property type="term" value="F:zinc ion binding"/>
    <property type="evidence" value="ECO:0007669"/>
    <property type="project" value="InterPro"/>
</dbReference>
<dbReference type="InterPro" id="IPR011990">
    <property type="entry name" value="TPR-like_helical_dom_sf"/>
</dbReference>
<reference evidence="5" key="1">
    <citation type="submission" date="2021-02" db="EMBL/GenBank/DDBJ databases">
        <authorList>
            <person name="Nowell W R."/>
        </authorList>
    </citation>
    <scope>NUCLEOTIDE SEQUENCE</scope>
</reference>
<gene>
    <name evidence="5" type="ORF">FME351_LOCUS9613</name>
</gene>
<dbReference type="EMBL" id="CAJNYU010001042">
    <property type="protein sequence ID" value="CAF3406995.1"/>
    <property type="molecule type" value="Genomic_DNA"/>
</dbReference>
<evidence type="ECO:0000259" key="4">
    <source>
        <dbReference type="Pfam" id="PF14432"/>
    </source>
</evidence>
<feature type="repeat" description="PPR" evidence="2">
    <location>
        <begin position="629"/>
        <end position="659"/>
    </location>
</feature>
<dbReference type="NCBIfam" id="TIGR00756">
    <property type="entry name" value="PPR"/>
    <property type="match status" value="2"/>
</dbReference>
<dbReference type="PANTHER" id="PTHR47928:SF146">
    <property type="entry name" value="DYW DOMAIN-CONTAINING PROTEIN"/>
    <property type="match status" value="1"/>
</dbReference>
<dbReference type="AlphaFoldDB" id="A0A818APH8"/>
<dbReference type="FunFam" id="1.25.40.10:FF:000158">
    <property type="entry name" value="pentatricopeptide repeat-containing protein At2g33680"/>
    <property type="match status" value="1"/>
</dbReference>
<accession>A0A818APH8</accession>
<keyword evidence="3" id="KW-1133">Transmembrane helix</keyword>
<protein>
    <recommendedName>
        <fullName evidence="4">DYW domain-containing protein</fullName>
    </recommendedName>
</protein>
<dbReference type="GO" id="GO:0048731">
    <property type="term" value="P:system development"/>
    <property type="evidence" value="ECO:0007669"/>
    <property type="project" value="UniProtKB-ARBA"/>
</dbReference>
<keyword evidence="3" id="KW-0812">Transmembrane</keyword>
<organism evidence="5 6">
    <name type="scientific">Rotaria socialis</name>
    <dbReference type="NCBI Taxonomy" id="392032"/>
    <lineage>
        <taxon>Eukaryota</taxon>
        <taxon>Metazoa</taxon>
        <taxon>Spiralia</taxon>
        <taxon>Gnathifera</taxon>
        <taxon>Rotifera</taxon>
        <taxon>Eurotatoria</taxon>
        <taxon>Bdelloidea</taxon>
        <taxon>Philodinida</taxon>
        <taxon>Philodinidae</taxon>
        <taxon>Rotaria</taxon>
    </lineage>
</organism>
<evidence type="ECO:0000256" key="3">
    <source>
        <dbReference type="SAM" id="Phobius"/>
    </source>
</evidence>
<proteinExistence type="predicted"/>
<evidence type="ECO:0000313" key="5">
    <source>
        <dbReference type="EMBL" id="CAF3406995.1"/>
    </source>
</evidence>
<dbReference type="Pfam" id="PF01535">
    <property type="entry name" value="PPR"/>
    <property type="match status" value="2"/>
</dbReference>
<feature type="domain" description="DYW" evidence="4">
    <location>
        <begin position="843"/>
        <end position="937"/>
    </location>
</feature>
<dbReference type="Pfam" id="PF13041">
    <property type="entry name" value="PPR_2"/>
    <property type="match status" value="1"/>
</dbReference>
<dbReference type="PROSITE" id="PS51375">
    <property type="entry name" value="PPR"/>
    <property type="match status" value="2"/>
</dbReference>
<dbReference type="Pfam" id="PF14432">
    <property type="entry name" value="DYW_deaminase"/>
    <property type="match status" value="1"/>
</dbReference>
<comment type="caution">
    <text evidence="5">The sequence shown here is derived from an EMBL/GenBank/DDBJ whole genome shotgun (WGS) entry which is preliminary data.</text>
</comment>
<keyword evidence="1" id="KW-0677">Repeat</keyword>
<sequence>MSLLKQILLVLWKNFTIRRRRWPRVIFELIWPIVLFLILMWIRTRNLTTYYDACYNEPKYLGSTGFLPALQSYMCQWNNTCYNQSSTTDEFNGESSFWRRISSFTDGLSAILNDQQTSSYLSEIFSDLNISNSHGDLWNGTIQATQDQNDFNQSIPNTIITALFENPINLANLHQSWFLNQTHNSLSNLAVAAQIYLASMQTGLAYSYQSDIDIQQAFCIAGEFNRTFSVSEKQINETNNFLCYDLPAEDLKSFLISVQQQLDEQFLADAQSNTVQMPVDASKIMHTMNELSRHLKTLNVNFSMDMNNINIRHLRSIYVDIKYGIPIVRSYCNLGINMKKLNDRKEFKQALELFHKYEHKNSEIISDVAINQALKSFTNMEDFQGGSDIYQRYLCRIEKNCFTLASIIHFYMQSGNVNRAQEIFNKSKQKTMGIYGAMMKGLIKNDMLNETVHLFFQIPNPDEIIFVLFFHACARIGTEEALRLAKKVLSNLPNSYRENSNILTTAFDAFIKCGDLLFAEKLLPKIKKISMSYGNLMKAYNKNNQPEKTLDLYEQMKFDKIEPDVICYLLLVNACSNIGILSICQSIFEQIPKSFLDNSYIKNALVDMWGKSSCIDRAENIFQSLIQPDTIGYTSMINSYGLNGMGIQAIELFNQMPRKLILEETYVCVLNACSHSGLIDQARSIFSNITNKTEKIYATMVDCLSRSFLFEEAQELIDNYESYHSPSPTMLTALLSSARNRRDRHLSEKIFNRIQENFPELKNRLISASILLSNVYASTGDVDKSSNIKNNLYQLGLKKKIGLSWTAINGRLFKFRAHDQSHPQSSKIYAEVEKISQELIEYGHQYDSSWITRPLEQDETVASVLCGHSERLAIAWNFVVNPNTTKIQITKNLRICGDCHQATKLIASIRQCEIIVRDTNRIHHFCKNGQCSCNDYF</sequence>
<feature type="repeat" description="PPR" evidence="2">
    <location>
        <begin position="529"/>
        <end position="563"/>
    </location>
</feature>
<dbReference type="PANTHER" id="PTHR47928">
    <property type="entry name" value="REPEAT-CONTAINING PROTEIN, PUTATIVE-RELATED"/>
    <property type="match status" value="1"/>
</dbReference>
<evidence type="ECO:0000256" key="1">
    <source>
        <dbReference type="ARBA" id="ARBA00022737"/>
    </source>
</evidence>
<dbReference type="Proteomes" id="UP000663869">
    <property type="component" value="Unassembled WGS sequence"/>
</dbReference>
<dbReference type="InterPro" id="IPR050421">
    <property type="entry name" value="PPR"/>
</dbReference>
<evidence type="ECO:0000313" key="6">
    <source>
        <dbReference type="Proteomes" id="UP000663869"/>
    </source>
</evidence>
<dbReference type="InterPro" id="IPR002885">
    <property type="entry name" value="PPR_rpt"/>
</dbReference>
<dbReference type="Gene3D" id="1.25.40.10">
    <property type="entry name" value="Tetratricopeptide repeat domain"/>
    <property type="match status" value="4"/>
</dbReference>
<keyword evidence="3" id="KW-0472">Membrane</keyword>
<dbReference type="InterPro" id="IPR032867">
    <property type="entry name" value="DYW_dom"/>
</dbReference>
<evidence type="ECO:0000256" key="2">
    <source>
        <dbReference type="PROSITE-ProRule" id="PRU00708"/>
    </source>
</evidence>
<name>A0A818APH8_9BILA</name>